<proteinExistence type="inferred from homology"/>
<feature type="domain" description="AMP-dependent synthetase/ligase" evidence="3">
    <location>
        <begin position="14"/>
        <end position="383"/>
    </location>
</feature>
<evidence type="ECO:0000313" key="6">
    <source>
        <dbReference type="Proteomes" id="UP000613002"/>
    </source>
</evidence>
<sequence length="526" mass="58733">MNNKMPSTVQEVLHHAVARYGKKTAIIDGERTLSFEEVNERSLRLAERLSGLGLQKGDIVAVQLPNSWEFAVTHLALARLGIVMVPVNLMYRQKELSFMFSFAHVKAVVTIDRWRGFNHAEMMESLQQIVPTLDYIIVVGERKGPRQYSFQTLLNDSGLSLADREGENPFPSPDDPMLIMFTSGTESDPKAVVHTYRTFIPAHLHNGQEYGLTADDVMLCLTPMGHMFSLPMILMGLYSGATQVMLSQFSVERVLDAFSQHGVTFCVAAPAHLIDMLKGTDETKEYPSKLRLVLTGGTKIPVWMVKSFRQRFCCDVAAQWGMTEIGAGSFTRPNDAAHLASDTVGRACPTGEICIFDENHQLLPNGKVGEIGFRGQSLFKGYYKNETATRQSMTEDGFFLTGDLGWKDDDGYIHYVSRKKDIINRGGLKVHAAEIEEALLMHPHIRQAAVIGIPDERLGERGCAIVSLKEGTTFSLEEMQQYLLEIGMAKYKLPEYLKISNELPTTASGKVSKGVLRKQYEQLEVK</sequence>
<dbReference type="GO" id="GO:0006631">
    <property type="term" value="P:fatty acid metabolic process"/>
    <property type="evidence" value="ECO:0007669"/>
    <property type="project" value="TreeGrafter"/>
</dbReference>
<dbReference type="Pfam" id="PF13193">
    <property type="entry name" value="AMP-binding_C"/>
    <property type="match status" value="1"/>
</dbReference>
<evidence type="ECO:0000313" key="5">
    <source>
        <dbReference type="EMBL" id="MBB3869512.1"/>
    </source>
</evidence>
<name>A0AA89P482_9BACL</name>
<evidence type="ECO:0000259" key="3">
    <source>
        <dbReference type="Pfam" id="PF00501"/>
    </source>
</evidence>
<dbReference type="Gene3D" id="3.40.50.12780">
    <property type="entry name" value="N-terminal domain of ligase-like"/>
    <property type="match status" value="1"/>
</dbReference>
<organism evidence="5 6">
    <name type="scientific">Parageobacillus toebii NBRC 107807</name>
    <dbReference type="NCBI Taxonomy" id="1223503"/>
    <lineage>
        <taxon>Bacteria</taxon>
        <taxon>Bacillati</taxon>
        <taxon>Bacillota</taxon>
        <taxon>Bacilli</taxon>
        <taxon>Bacillales</taxon>
        <taxon>Anoxybacillaceae</taxon>
        <taxon>Parageobacillus</taxon>
    </lineage>
</organism>
<dbReference type="InterPro" id="IPR045851">
    <property type="entry name" value="AMP-bd_C_sf"/>
</dbReference>
<protein>
    <submittedName>
        <fullName evidence="5">Non-ribosomal peptide synthetase component E (Peptide arylation enzyme)</fullName>
    </submittedName>
</protein>
<accession>A0AA89P482</accession>
<keyword evidence="6" id="KW-1185">Reference proteome</keyword>
<dbReference type="PANTHER" id="PTHR43201">
    <property type="entry name" value="ACYL-COA SYNTHETASE"/>
    <property type="match status" value="1"/>
</dbReference>
<dbReference type="GO" id="GO:0031956">
    <property type="term" value="F:medium-chain fatty acid-CoA ligase activity"/>
    <property type="evidence" value="ECO:0007669"/>
    <property type="project" value="TreeGrafter"/>
</dbReference>
<dbReference type="Gene3D" id="3.30.300.30">
    <property type="match status" value="1"/>
</dbReference>
<dbReference type="Pfam" id="PF00501">
    <property type="entry name" value="AMP-binding"/>
    <property type="match status" value="1"/>
</dbReference>
<gene>
    <name evidence="5" type="ORF">HNR78_002409</name>
</gene>
<dbReference type="InterPro" id="IPR020845">
    <property type="entry name" value="AMP-binding_CS"/>
</dbReference>
<evidence type="ECO:0000259" key="4">
    <source>
        <dbReference type="Pfam" id="PF13193"/>
    </source>
</evidence>
<comment type="similarity">
    <text evidence="1">Belongs to the ATP-dependent AMP-binding enzyme family.</text>
</comment>
<keyword evidence="2" id="KW-0436">Ligase</keyword>
<dbReference type="PROSITE" id="PS00455">
    <property type="entry name" value="AMP_BINDING"/>
    <property type="match status" value="1"/>
</dbReference>
<dbReference type="FunFam" id="3.30.300.30:FF:000008">
    <property type="entry name" value="2,3-dihydroxybenzoate-AMP ligase"/>
    <property type="match status" value="1"/>
</dbReference>
<evidence type="ECO:0000256" key="2">
    <source>
        <dbReference type="ARBA" id="ARBA00022598"/>
    </source>
</evidence>
<dbReference type="InterPro" id="IPR000873">
    <property type="entry name" value="AMP-dep_synth/lig_dom"/>
</dbReference>
<dbReference type="InterPro" id="IPR025110">
    <property type="entry name" value="AMP-bd_C"/>
</dbReference>
<dbReference type="SUPFAM" id="SSF56801">
    <property type="entry name" value="Acetyl-CoA synthetase-like"/>
    <property type="match status" value="1"/>
</dbReference>
<dbReference type="EMBL" id="JACICZ010000009">
    <property type="protein sequence ID" value="MBB3869512.1"/>
    <property type="molecule type" value="Genomic_DNA"/>
</dbReference>
<dbReference type="AlphaFoldDB" id="A0AA89P482"/>
<dbReference type="PANTHER" id="PTHR43201:SF5">
    <property type="entry name" value="MEDIUM-CHAIN ACYL-COA LIGASE ACSF2, MITOCHONDRIAL"/>
    <property type="match status" value="1"/>
</dbReference>
<dbReference type="Proteomes" id="UP000613002">
    <property type="component" value="Unassembled WGS sequence"/>
</dbReference>
<evidence type="ECO:0000256" key="1">
    <source>
        <dbReference type="ARBA" id="ARBA00006432"/>
    </source>
</evidence>
<dbReference type="InterPro" id="IPR042099">
    <property type="entry name" value="ANL_N_sf"/>
</dbReference>
<comment type="caution">
    <text evidence="5">The sequence shown here is derived from an EMBL/GenBank/DDBJ whole genome shotgun (WGS) entry which is preliminary data.</text>
</comment>
<feature type="domain" description="AMP-binding enzyme C-terminal" evidence="4">
    <location>
        <begin position="434"/>
        <end position="510"/>
    </location>
</feature>
<reference evidence="5 6" key="1">
    <citation type="submission" date="2020-08" db="EMBL/GenBank/DDBJ databases">
        <title>Genomic Encyclopedia of Type Strains, Phase IV (KMG-IV): sequencing the most valuable type-strain genomes for metagenomic binning, comparative biology and taxonomic classification.</title>
        <authorList>
            <person name="Goeker M."/>
        </authorList>
    </citation>
    <scope>NUCLEOTIDE SEQUENCE [LARGE SCALE GENOMIC DNA]</scope>
    <source>
        <strain evidence="5 6">DSM 14590</strain>
    </source>
</reference>